<comment type="caution">
    <text evidence="7">The sequence shown here is derived from an EMBL/GenBank/DDBJ whole genome shotgun (WGS) entry which is preliminary data.</text>
</comment>
<gene>
    <name evidence="7" type="ORF">A2803_01520</name>
</gene>
<dbReference type="Gene3D" id="1.20.144.10">
    <property type="entry name" value="Phosphatidic acid phosphatase type 2/haloperoxidase"/>
    <property type="match status" value="1"/>
</dbReference>
<dbReference type="Pfam" id="PF14378">
    <property type="entry name" value="PAP2_3"/>
    <property type="match status" value="1"/>
</dbReference>
<evidence type="ECO:0000256" key="2">
    <source>
        <dbReference type="ARBA" id="ARBA00022692"/>
    </source>
</evidence>
<evidence type="ECO:0000256" key="5">
    <source>
        <dbReference type="SAM" id="Phobius"/>
    </source>
</evidence>
<dbReference type="PANTHER" id="PTHR31310:SF7">
    <property type="entry name" value="PA-PHOSPHATASE RELATED-FAMILY PROTEIN DDB_G0268928"/>
    <property type="match status" value="1"/>
</dbReference>
<proteinExistence type="predicted"/>
<feature type="transmembrane region" description="Helical" evidence="5">
    <location>
        <begin position="255"/>
        <end position="277"/>
    </location>
</feature>
<evidence type="ECO:0000313" key="7">
    <source>
        <dbReference type="EMBL" id="OGM32715.1"/>
    </source>
</evidence>
<keyword evidence="3 5" id="KW-1133">Transmembrane helix</keyword>
<organism evidence="7 8">
    <name type="scientific">Candidatus Woesebacteria bacterium RIFCSPHIGHO2_01_FULL_44_21</name>
    <dbReference type="NCBI Taxonomy" id="1802503"/>
    <lineage>
        <taxon>Bacteria</taxon>
        <taxon>Candidatus Woeseibacteriota</taxon>
    </lineage>
</organism>
<dbReference type="AlphaFoldDB" id="A0A1F7Z1W5"/>
<dbReference type="SUPFAM" id="SSF48317">
    <property type="entry name" value="Acid phosphatase/Vanadium-dependent haloperoxidase"/>
    <property type="match status" value="1"/>
</dbReference>
<feature type="transmembrane region" description="Helical" evidence="5">
    <location>
        <begin position="232"/>
        <end position="249"/>
    </location>
</feature>
<dbReference type="GO" id="GO:0016020">
    <property type="term" value="C:membrane"/>
    <property type="evidence" value="ECO:0007669"/>
    <property type="project" value="UniProtKB-SubCell"/>
</dbReference>
<evidence type="ECO:0000259" key="6">
    <source>
        <dbReference type="Pfam" id="PF14378"/>
    </source>
</evidence>
<feature type="domain" description="Inositolphosphotransferase Aur1/Ipt1" evidence="6">
    <location>
        <begin position="109"/>
        <end position="271"/>
    </location>
</feature>
<accession>A0A1F7Z1W5</accession>
<sequence>MKLRMLLFTLYFPFCALVLFKYQFLLRFTYLFPLLLPLFLLTVPKKMKAVRDWSIFYLIAFFYDLFRGFIPRLNSNVNPILLAQWEGKVFGEPIPTIYLQERFEPYLEGFLGTILTGFYMTHFILPIVVLYFLWKKNRKEYFFAVACLLLVSSLAFVTFLVFPASPPWHASLASVVPEIKQYLLTNMNKIFNTNLLSDLYRSLNSNPYAPFPSLHAAYPMLLALISLKFFKGYFLFFLCIALIVPFALVSFGEHYVVDIIAGWGYALLSFCVVNNIYRLYQLPKRVPHSPPQSKP</sequence>
<feature type="transmembrane region" description="Helical" evidence="5">
    <location>
        <begin position="55"/>
        <end position="73"/>
    </location>
</feature>
<evidence type="ECO:0000256" key="4">
    <source>
        <dbReference type="ARBA" id="ARBA00023136"/>
    </source>
</evidence>
<feature type="transmembrane region" description="Helical" evidence="5">
    <location>
        <begin position="141"/>
        <end position="162"/>
    </location>
</feature>
<comment type="subcellular location">
    <subcellularLocation>
        <location evidence="1">Membrane</location>
        <topology evidence="1">Multi-pass membrane protein</topology>
    </subcellularLocation>
</comment>
<feature type="transmembrane region" description="Helical" evidence="5">
    <location>
        <begin position="110"/>
        <end position="134"/>
    </location>
</feature>
<keyword evidence="4 5" id="KW-0472">Membrane</keyword>
<name>A0A1F7Z1W5_9BACT</name>
<dbReference type="PANTHER" id="PTHR31310">
    <property type="match status" value="1"/>
</dbReference>
<dbReference type="InterPro" id="IPR036938">
    <property type="entry name" value="PAP2/HPO_sf"/>
</dbReference>
<feature type="transmembrane region" description="Helical" evidence="5">
    <location>
        <begin position="28"/>
        <end position="43"/>
    </location>
</feature>
<evidence type="ECO:0000256" key="3">
    <source>
        <dbReference type="ARBA" id="ARBA00022989"/>
    </source>
</evidence>
<reference evidence="7 8" key="1">
    <citation type="journal article" date="2016" name="Nat. Commun.">
        <title>Thousands of microbial genomes shed light on interconnected biogeochemical processes in an aquifer system.</title>
        <authorList>
            <person name="Anantharaman K."/>
            <person name="Brown C.T."/>
            <person name="Hug L.A."/>
            <person name="Sharon I."/>
            <person name="Castelle C.J."/>
            <person name="Probst A.J."/>
            <person name="Thomas B.C."/>
            <person name="Singh A."/>
            <person name="Wilkins M.J."/>
            <person name="Karaoz U."/>
            <person name="Brodie E.L."/>
            <person name="Williams K.H."/>
            <person name="Hubbard S.S."/>
            <person name="Banfield J.F."/>
        </authorList>
    </citation>
    <scope>NUCLEOTIDE SEQUENCE [LARGE SCALE GENOMIC DNA]</scope>
</reference>
<dbReference type="InterPro" id="IPR052185">
    <property type="entry name" value="IPC_Synthase-Related"/>
</dbReference>
<evidence type="ECO:0000313" key="8">
    <source>
        <dbReference type="Proteomes" id="UP000178870"/>
    </source>
</evidence>
<evidence type="ECO:0000256" key="1">
    <source>
        <dbReference type="ARBA" id="ARBA00004141"/>
    </source>
</evidence>
<dbReference type="EMBL" id="MGGP01000013">
    <property type="protein sequence ID" value="OGM32715.1"/>
    <property type="molecule type" value="Genomic_DNA"/>
</dbReference>
<feature type="transmembrane region" description="Helical" evidence="5">
    <location>
        <begin position="208"/>
        <end position="225"/>
    </location>
</feature>
<dbReference type="Proteomes" id="UP000178870">
    <property type="component" value="Unassembled WGS sequence"/>
</dbReference>
<dbReference type="InterPro" id="IPR026841">
    <property type="entry name" value="Aur1/Ipt1"/>
</dbReference>
<keyword evidence="2 5" id="KW-0812">Transmembrane</keyword>
<protein>
    <recommendedName>
        <fullName evidence="6">Inositolphosphotransferase Aur1/Ipt1 domain-containing protein</fullName>
    </recommendedName>
</protein>
<feature type="transmembrane region" description="Helical" evidence="5">
    <location>
        <begin position="5"/>
        <end position="22"/>
    </location>
</feature>